<sequence length="81" mass="9381">MEIVKPYKVFSYVSENGNSHTVEIVYLVRLTDDSAKIQLSEDHSAYQWISEKDVQNYLITDETQDSILRGFKAVPPEMVNR</sequence>
<reference evidence="1" key="1">
    <citation type="submission" date="2017-05" db="EMBL/GenBank/DDBJ databases">
        <authorList>
            <person name="Varghese N."/>
            <person name="Submissions S."/>
        </authorList>
    </citation>
    <scope>NUCLEOTIDE SEQUENCE</scope>
    <source>
        <strain evidence="1">DSM 45262</strain>
    </source>
</reference>
<dbReference type="InterPro" id="IPR015797">
    <property type="entry name" value="NUDIX_hydrolase-like_dom_sf"/>
</dbReference>
<comment type="caution">
    <text evidence="1">The sequence shown here is derived from an EMBL/GenBank/DDBJ whole genome shotgun (WGS) entry which is preliminary data.</text>
</comment>
<protein>
    <recommendedName>
        <fullName evidence="3">Nudix hydrolase domain-containing protein</fullName>
    </recommendedName>
</protein>
<evidence type="ECO:0008006" key="3">
    <source>
        <dbReference type="Google" id="ProtNLM"/>
    </source>
</evidence>
<keyword evidence="2" id="KW-1185">Reference proteome</keyword>
<dbReference type="Proteomes" id="UP001157946">
    <property type="component" value="Unassembled WGS sequence"/>
</dbReference>
<proteinExistence type="predicted"/>
<accession>A0AA45WJW1</accession>
<gene>
    <name evidence="1" type="ORF">SAMN06265361_101583</name>
</gene>
<dbReference type="Gene3D" id="3.90.79.10">
    <property type="entry name" value="Nucleoside Triphosphate Pyrophosphohydrolase"/>
    <property type="match status" value="1"/>
</dbReference>
<dbReference type="AlphaFoldDB" id="A0AA45WJW1"/>
<organism evidence="1 2">
    <name type="scientific">Laceyella tengchongensis</name>
    <dbReference type="NCBI Taxonomy" id="574699"/>
    <lineage>
        <taxon>Bacteria</taxon>
        <taxon>Bacillati</taxon>
        <taxon>Bacillota</taxon>
        <taxon>Bacilli</taxon>
        <taxon>Bacillales</taxon>
        <taxon>Thermoactinomycetaceae</taxon>
        <taxon>Laceyella</taxon>
    </lineage>
</organism>
<dbReference type="EMBL" id="FXTU01000001">
    <property type="protein sequence ID" value="SMP04912.1"/>
    <property type="molecule type" value="Genomic_DNA"/>
</dbReference>
<dbReference type="SUPFAM" id="SSF55811">
    <property type="entry name" value="Nudix"/>
    <property type="match status" value="1"/>
</dbReference>
<dbReference type="RefSeq" id="WP_102991906.1">
    <property type="nucleotide sequence ID" value="NZ_FXTU01000001.1"/>
</dbReference>
<evidence type="ECO:0000313" key="2">
    <source>
        <dbReference type="Proteomes" id="UP001157946"/>
    </source>
</evidence>
<evidence type="ECO:0000313" key="1">
    <source>
        <dbReference type="EMBL" id="SMP04912.1"/>
    </source>
</evidence>
<name>A0AA45WJW1_9BACL</name>